<name>A0ABQ0Q8Y7_9PROT</name>
<protein>
    <submittedName>
        <fullName evidence="1">Uncharacterized protein</fullName>
    </submittedName>
</protein>
<evidence type="ECO:0000313" key="1">
    <source>
        <dbReference type="EMBL" id="GBR09452.1"/>
    </source>
</evidence>
<organism evidence="1 2">
    <name type="scientific">Gluconobacter frateurii NRIC 0228</name>
    <dbReference type="NCBI Taxonomy" id="1307946"/>
    <lineage>
        <taxon>Bacteria</taxon>
        <taxon>Pseudomonadati</taxon>
        <taxon>Pseudomonadota</taxon>
        <taxon>Alphaproteobacteria</taxon>
        <taxon>Acetobacterales</taxon>
        <taxon>Acetobacteraceae</taxon>
        <taxon>Gluconobacter</taxon>
    </lineage>
</organism>
<comment type="caution">
    <text evidence="1">The sequence shown here is derived from an EMBL/GenBank/DDBJ whole genome shotgun (WGS) entry which is preliminary data.</text>
</comment>
<sequence length="159" mass="18477">MMILADEQTRFEALEQFLRAQCILREKLSLELYPDRLTPKLDPRILEDISDPAGSRKNFYRGTMVPLDAKSSELKGKTFNMSMTNARFFGGARHGMVTALLNANSAICPETNDEPYYPREVYRRTDLVLFGETLFVPKDMTDQEVKDLVFERLFKREKR</sequence>
<accession>A0ABQ0Q8Y7</accession>
<gene>
    <name evidence="1" type="ORF">AA0228_0680</name>
</gene>
<dbReference type="RefSeq" id="WP_145994556.1">
    <property type="nucleotide sequence ID" value="NZ_BAQW01000004.1"/>
</dbReference>
<reference evidence="1" key="1">
    <citation type="submission" date="2013-04" db="EMBL/GenBank/DDBJ databases">
        <title>The genome sequencing project of 58 acetic acid bacteria.</title>
        <authorList>
            <person name="Okamoto-Kainuma A."/>
            <person name="Ishikawa M."/>
            <person name="Umino S."/>
            <person name="Koizumi Y."/>
            <person name="Shiwa Y."/>
            <person name="Yoshikawa H."/>
            <person name="Matsutani M."/>
            <person name="Matsushita K."/>
        </authorList>
    </citation>
    <scope>NUCLEOTIDE SEQUENCE</scope>
    <source>
        <strain evidence="1">NRIC 0228</strain>
    </source>
</reference>
<keyword evidence="2" id="KW-1185">Reference proteome</keyword>
<dbReference type="Proteomes" id="UP001061070">
    <property type="component" value="Unassembled WGS sequence"/>
</dbReference>
<evidence type="ECO:0000313" key="2">
    <source>
        <dbReference type="Proteomes" id="UP001061070"/>
    </source>
</evidence>
<proteinExistence type="predicted"/>
<dbReference type="EMBL" id="BAQW01000004">
    <property type="protein sequence ID" value="GBR09452.1"/>
    <property type="molecule type" value="Genomic_DNA"/>
</dbReference>